<feature type="compositionally biased region" description="Polar residues" evidence="1">
    <location>
        <begin position="8"/>
        <end position="31"/>
    </location>
</feature>
<dbReference type="EMBL" id="MBFR01000181">
    <property type="protein sequence ID" value="PVU91905.1"/>
    <property type="molecule type" value="Genomic_DNA"/>
</dbReference>
<gene>
    <name evidence="2" type="ORF">BB561_004145</name>
</gene>
<evidence type="ECO:0000256" key="1">
    <source>
        <dbReference type="SAM" id="MobiDB-lite"/>
    </source>
</evidence>
<dbReference type="Proteomes" id="UP000245383">
    <property type="component" value="Unassembled WGS sequence"/>
</dbReference>
<feature type="region of interest" description="Disordered" evidence="1">
    <location>
        <begin position="1"/>
        <end position="31"/>
    </location>
</feature>
<name>A0A2T9YHW8_9FUNG</name>
<dbReference type="AlphaFoldDB" id="A0A2T9YHW8"/>
<accession>A0A2T9YHW8</accession>
<keyword evidence="3" id="KW-1185">Reference proteome</keyword>
<evidence type="ECO:0000313" key="3">
    <source>
        <dbReference type="Proteomes" id="UP000245383"/>
    </source>
</evidence>
<organism evidence="2 3">
    <name type="scientific">Smittium simulii</name>
    <dbReference type="NCBI Taxonomy" id="133385"/>
    <lineage>
        <taxon>Eukaryota</taxon>
        <taxon>Fungi</taxon>
        <taxon>Fungi incertae sedis</taxon>
        <taxon>Zoopagomycota</taxon>
        <taxon>Kickxellomycotina</taxon>
        <taxon>Harpellomycetes</taxon>
        <taxon>Harpellales</taxon>
        <taxon>Legeriomycetaceae</taxon>
        <taxon>Smittium</taxon>
    </lineage>
</organism>
<comment type="caution">
    <text evidence="2">The sequence shown here is derived from an EMBL/GenBank/DDBJ whole genome shotgun (WGS) entry which is preliminary data.</text>
</comment>
<sequence length="70" mass="7890">MSHDKATKNINSNNPPLDLKSVSSLRSKPNDSITDNNNYYSYAVECVSLKDLRLYQELTNAVRVRFAVIG</sequence>
<proteinExistence type="predicted"/>
<reference evidence="2 3" key="1">
    <citation type="journal article" date="2018" name="MBio">
        <title>Comparative Genomics Reveals the Core Gene Toolbox for the Fungus-Insect Symbiosis.</title>
        <authorList>
            <person name="Wang Y."/>
            <person name="Stata M."/>
            <person name="Wang W."/>
            <person name="Stajich J.E."/>
            <person name="White M.M."/>
            <person name="Moncalvo J.M."/>
        </authorList>
    </citation>
    <scope>NUCLEOTIDE SEQUENCE [LARGE SCALE GENOMIC DNA]</scope>
    <source>
        <strain evidence="2 3">SWE-8-4</strain>
    </source>
</reference>
<evidence type="ECO:0000313" key="2">
    <source>
        <dbReference type="EMBL" id="PVU91905.1"/>
    </source>
</evidence>
<protein>
    <submittedName>
        <fullName evidence="2">Uncharacterized protein</fullName>
    </submittedName>
</protein>